<dbReference type="FunFam" id="1.10.3720.10:FF:000006">
    <property type="entry name" value="Glutamate/aspartate ABC transporter, permease protein GltK"/>
    <property type="match status" value="1"/>
</dbReference>
<evidence type="ECO:0000256" key="4">
    <source>
        <dbReference type="ARBA" id="ARBA00022692"/>
    </source>
</evidence>
<dbReference type="PANTHER" id="PTHR30614:SF0">
    <property type="entry name" value="L-CYSTINE TRANSPORT SYSTEM PERMEASE PROTEIN TCYL"/>
    <property type="match status" value="1"/>
</dbReference>
<evidence type="ECO:0000256" key="1">
    <source>
        <dbReference type="ARBA" id="ARBA00004651"/>
    </source>
</evidence>
<dbReference type="GO" id="GO:0006865">
    <property type="term" value="P:amino acid transport"/>
    <property type="evidence" value="ECO:0007669"/>
    <property type="project" value="UniProtKB-KW"/>
</dbReference>
<dbReference type="AlphaFoldDB" id="A0A1H9MKW4"/>
<protein>
    <submittedName>
        <fullName evidence="10">Polar amino acid transport system permease protein</fullName>
    </submittedName>
</protein>
<keyword evidence="3" id="KW-1003">Cell membrane</keyword>
<dbReference type="NCBIfam" id="TIGR01726">
    <property type="entry name" value="HEQRo_perm_3TM"/>
    <property type="match status" value="1"/>
</dbReference>
<dbReference type="OrthoDB" id="92598at2"/>
<comment type="similarity">
    <text evidence="8">Belongs to the binding-protein-dependent transport system permease family.</text>
</comment>
<dbReference type="Proteomes" id="UP000199503">
    <property type="component" value="Unassembled WGS sequence"/>
</dbReference>
<dbReference type="Gene3D" id="1.10.3720.10">
    <property type="entry name" value="MetI-like"/>
    <property type="match status" value="1"/>
</dbReference>
<dbReference type="GO" id="GO:0022857">
    <property type="term" value="F:transmembrane transporter activity"/>
    <property type="evidence" value="ECO:0007669"/>
    <property type="project" value="InterPro"/>
</dbReference>
<feature type="transmembrane region" description="Helical" evidence="8">
    <location>
        <begin position="103"/>
        <end position="124"/>
    </location>
</feature>
<evidence type="ECO:0000313" key="11">
    <source>
        <dbReference type="Proteomes" id="UP000199503"/>
    </source>
</evidence>
<sequence>MTTTATPHDLGHVDVATARPRPRPWRWLLGALIAVGLAQVAWFVTHNPRFEWPVVAEYLFDPNVLAGLGTSVLLTVVAMLAGSVLGVLLALGQLADFGPVRWVCTLYIGLFRGIPPLVQLLFWFNLAYLLPRLSIGVPFGPTFGSWSTNDLITPLTAALIGLTLHEAAYMAEIVRAGILSVDPGQRDAAMAMGFTGGQTFLRVVLPQAMRVIIPPSGSQFISLLKGTSLVSVIAMTDLLHAVQTVYNQTYQIVPMLIVACFWYLVVVTALSFLQQRLERRFGRGQRSTRGEWLA</sequence>
<keyword evidence="7 8" id="KW-0472">Membrane</keyword>
<keyword evidence="5" id="KW-0029">Amino-acid transport</keyword>
<evidence type="ECO:0000256" key="2">
    <source>
        <dbReference type="ARBA" id="ARBA00022448"/>
    </source>
</evidence>
<feature type="transmembrane region" description="Helical" evidence="8">
    <location>
        <begin position="64"/>
        <end position="91"/>
    </location>
</feature>
<gene>
    <name evidence="10" type="ORF">SAMN04488000_10793</name>
</gene>
<organism evidence="10 11">
    <name type="scientific">Lentzea albida</name>
    <dbReference type="NCBI Taxonomy" id="65499"/>
    <lineage>
        <taxon>Bacteria</taxon>
        <taxon>Bacillati</taxon>
        <taxon>Actinomycetota</taxon>
        <taxon>Actinomycetes</taxon>
        <taxon>Pseudonocardiales</taxon>
        <taxon>Pseudonocardiaceae</taxon>
        <taxon>Lentzea</taxon>
    </lineage>
</organism>
<name>A0A1H9MKW4_9PSEU</name>
<keyword evidence="11" id="KW-1185">Reference proteome</keyword>
<keyword evidence="2 8" id="KW-0813">Transport</keyword>
<evidence type="ECO:0000256" key="7">
    <source>
        <dbReference type="ARBA" id="ARBA00023136"/>
    </source>
</evidence>
<dbReference type="EMBL" id="FOFV01000007">
    <property type="protein sequence ID" value="SER24344.1"/>
    <property type="molecule type" value="Genomic_DNA"/>
</dbReference>
<evidence type="ECO:0000259" key="9">
    <source>
        <dbReference type="PROSITE" id="PS50928"/>
    </source>
</evidence>
<dbReference type="GO" id="GO:0043190">
    <property type="term" value="C:ATP-binding cassette (ABC) transporter complex"/>
    <property type="evidence" value="ECO:0007669"/>
    <property type="project" value="InterPro"/>
</dbReference>
<keyword evidence="4 8" id="KW-0812">Transmembrane</keyword>
<evidence type="ECO:0000256" key="6">
    <source>
        <dbReference type="ARBA" id="ARBA00022989"/>
    </source>
</evidence>
<feature type="transmembrane region" description="Helical" evidence="8">
    <location>
        <begin position="252"/>
        <end position="273"/>
    </location>
</feature>
<dbReference type="RefSeq" id="WP_089917928.1">
    <property type="nucleotide sequence ID" value="NZ_FOFV01000007.1"/>
</dbReference>
<accession>A0A1H9MKW4</accession>
<evidence type="ECO:0000256" key="8">
    <source>
        <dbReference type="RuleBase" id="RU363032"/>
    </source>
</evidence>
<dbReference type="CDD" id="cd06261">
    <property type="entry name" value="TM_PBP2"/>
    <property type="match status" value="1"/>
</dbReference>
<dbReference type="InterPro" id="IPR010065">
    <property type="entry name" value="AA_ABC_transptr_permease_3TM"/>
</dbReference>
<evidence type="ECO:0000256" key="3">
    <source>
        <dbReference type="ARBA" id="ARBA00022475"/>
    </source>
</evidence>
<keyword evidence="6 8" id="KW-1133">Transmembrane helix</keyword>
<evidence type="ECO:0000313" key="10">
    <source>
        <dbReference type="EMBL" id="SER24344.1"/>
    </source>
</evidence>
<dbReference type="STRING" id="65499.SAMN04488000_10793"/>
<reference evidence="11" key="1">
    <citation type="submission" date="2016-10" db="EMBL/GenBank/DDBJ databases">
        <authorList>
            <person name="Varghese N."/>
            <person name="Submissions S."/>
        </authorList>
    </citation>
    <scope>NUCLEOTIDE SEQUENCE [LARGE SCALE GENOMIC DNA]</scope>
    <source>
        <strain evidence="11">DSM 44437</strain>
    </source>
</reference>
<dbReference type="PROSITE" id="PS50928">
    <property type="entry name" value="ABC_TM1"/>
    <property type="match status" value="1"/>
</dbReference>
<dbReference type="InterPro" id="IPR000515">
    <property type="entry name" value="MetI-like"/>
</dbReference>
<feature type="domain" description="ABC transmembrane type-1" evidence="9">
    <location>
        <begin position="68"/>
        <end position="274"/>
    </location>
</feature>
<dbReference type="InterPro" id="IPR043429">
    <property type="entry name" value="ArtM/GltK/GlnP/TcyL/YhdX-like"/>
</dbReference>
<proteinExistence type="inferred from homology"/>
<dbReference type="PANTHER" id="PTHR30614">
    <property type="entry name" value="MEMBRANE COMPONENT OF AMINO ACID ABC TRANSPORTER"/>
    <property type="match status" value="1"/>
</dbReference>
<dbReference type="InterPro" id="IPR035906">
    <property type="entry name" value="MetI-like_sf"/>
</dbReference>
<feature type="transmembrane region" description="Helical" evidence="8">
    <location>
        <begin position="27"/>
        <end position="44"/>
    </location>
</feature>
<evidence type="ECO:0000256" key="5">
    <source>
        <dbReference type="ARBA" id="ARBA00022970"/>
    </source>
</evidence>
<comment type="subcellular location">
    <subcellularLocation>
        <location evidence="1 8">Cell membrane</location>
        <topology evidence="1 8">Multi-pass membrane protein</topology>
    </subcellularLocation>
</comment>
<dbReference type="Pfam" id="PF00528">
    <property type="entry name" value="BPD_transp_1"/>
    <property type="match status" value="1"/>
</dbReference>
<dbReference type="SUPFAM" id="SSF161098">
    <property type="entry name" value="MetI-like"/>
    <property type="match status" value="1"/>
</dbReference>